<accession>A0A388TJJ4</accession>
<reference evidence="1 2" key="1">
    <citation type="journal article" date="2019" name="ISME J.">
        <title>Genome analyses of uncultured TG2/ZB3 bacteria in 'Margulisbacteria' specifically attached to ectosymbiotic spirochetes of protists in the termite gut.</title>
        <authorList>
            <person name="Utami Y.D."/>
            <person name="Kuwahara H."/>
            <person name="Igai K."/>
            <person name="Murakami T."/>
            <person name="Sugaya K."/>
            <person name="Morikawa T."/>
            <person name="Nagura Y."/>
            <person name="Yuki M."/>
            <person name="Deevong P."/>
            <person name="Inoue T."/>
            <person name="Kihara K."/>
            <person name="Lo N."/>
            <person name="Yamada A."/>
            <person name="Ohkuma M."/>
            <person name="Hongoh Y."/>
        </authorList>
    </citation>
    <scope>NUCLEOTIDE SEQUENCE [LARGE SCALE GENOMIC DNA]</scope>
    <source>
        <strain evidence="1">RsDinE6-01</strain>
    </source>
</reference>
<sequence>MVMAILENFDEPENGEDKDLEYTEYLSRYYGDALADMFNSNSAAEQSEMDEVFPYEVLIFSEQPGILRIK</sequence>
<name>A0A388TJJ4_9BACT</name>
<organism evidence="1 2">
    <name type="scientific">Candidatus Termititenax dinenymphae</name>
    <dbReference type="NCBI Taxonomy" id="2218523"/>
    <lineage>
        <taxon>Bacteria</taxon>
        <taxon>Bacillati</taxon>
        <taxon>Candidatus Margulisiibacteriota</taxon>
        <taxon>Candidatus Termititenacia</taxon>
        <taxon>Candidatus Termititenacales</taxon>
        <taxon>Candidatus Termititenacaceae</taxon>
        <taxon>Candidatus Termititenax</taxon>
    </lineage>
</organism>
<comment type="caution">
    <text evidence="1">The sequence shown here is derived from an EMBL/GenBank/DDBJ whole genome shotgun (WGS) entry which is preliminary data.</text>
</comment>
<proteinExistence type="predicted"/>
<dbReference type="Proteomes" id="UP000282196">
    <property type="component" value="Unassembled WGS sequence"/>
</dbReference>
<keyword evidence="2" id="KW-1185">Reference proteome</keyword>
<dbReference type="AlphaFoldDB" id="A0A388TJJ4"/>
<protein>
    <submittedName>
        <fullName evidence="1">Uncharacterized protein</fullName>
    </submittedName>
</protein>
<evidence type="ECO:0000313" key="2">
    <source>
        <dbReference type="Proteomes" id="UP000282196"/>
    </source>
</evidence>
<dbReference type="EMBL" id="BGZP01000002">
    <property type="protein sequence ID" value="GBR77449.1"/>
    <property type="molecule type" value="Genomic_DNA"/>
</dbReference>
<gene>
    <name evidence="1" type="ORF">RDn1_108</name>
</gene>
<evidence type="ECO:0000313" key="1">
    <source>
        <dbReference type="EMBL" id="GBR77449.1"/>
    </source>
</evidence>